<name>A0A8J9YPM4_BRALA</name>
<reference evidence="1" key="1">
    <citation type="submission" date="2022-01" db="EMBL/GenBank/DDBJ databases">
        <authorList>
            <person name="Braso-Vives M."/>
        </authorList>
    </citation>
    <scope>NUCLEOTIDE SEQUENCE</scope>
</reference>
<proteinExistence type="predicted"/>
<evidence type="ECO:0000313" key="1">
    <source>
        <dbReference type="EMBL" id="CAH1233544.1"/>
    </source>
</evidence>
<organism evidence="1 2">
    <name type="scientific">Branchiostoma lanceolatum</name>
    <name type="common">Common lancelet</name>
    <name type="synonym">Amphioxus lanceolatum</name>
    <dbReference type="NCBI Taxonomy" id="7740"/>
    <lineage>
        <taxon>Eukaryota</taxon>
        <taxon>Metazoa</taxon>
        <taxon>Chordata</taxon>
        <taxon>Cephalochordata</taxon>
        <taxon>Leptocardii</taxon>
        <taxon>Amphioxiformes</taxon>
        <taxon>Branchiostomatidae</taxon>
        <taxon>Branchiostoma</taxon>
    </lineage>
</organism>
<protein>
    <submittedName>
        <fullName evidence="1">Hypp785 protein</fullName>
    </submittedName>
</protein>
<accession>A0A8J9YPM4</accession>
<gene>
    <name evidence="1" type="primary">Hypp785</name>
    <name evidence="1" type="ORF">BLAG_LOCUS2282</name>
</gene>
<dbReference type="Proteomes" id="UP000838412">
    <property type="component" value="Chromosome 1"/>
</dbReference>
<sequence length="113" mass="12207">MLLFASSVAIVVRQEAHARGSQTSFICTGRAASAFPLNFDACSGFFKSAGRCRFGLKVHKERGRLHAASQLNLRKEKEKAAAVGEAAVRACVRACVCVRPTYLSYVDTRRAGA</sequence>
<evidence type="ECO:0000313" key="2">
    <source>
        <dbReference type="Proteomes" id="UP000838412"/>
    </source>
</evidence>
<keyword evidence="2" id="KW-1185">Reference proteome</keyword>
<dbReference type="AlphaFoldDB" id="A0A8J9YPM4"/>
<dbReference type="EMBL" id="OV696686">
    <property type="protein sequence ID" value="CAH1233544.1"/>
    <property type="molecule type" value="Genomic_DNA"/>
</dbReference>